<evidence type="ECO:0000313" key="9">
    <source>
        <dbReference type="EMBL" id="SVA39050.1"/>
    </source>
</evidence>
<gene>
    <name evidence="9" type="ORF">METZ01_LOCUS91904</name>
</gene>
<dbReference type="PANTHER" id="PTHR43327">
    <property type="entry name" value="STOMATIN-LIKE PROTEIN 2, MITOCHONDRIAL"/>
    <property type="match status" value="1"/>
</dbReference>
<dbReference type="InterPro" id="IPR050710">
    <property type="entry name" value="Band7/mec-2_domain"/>
</dbReference>
<dbReference type="GO" id="GO:0016020">
    <property type="term" value="C:membrane"/>
    <property type="evidence" value="ECO:0007669"/>
    <property type="project" value="UniProtKB-SubCell"/>
</dbReference>
<dbReference type="Gene3D" id="3.30.479.30">
    <property type="entry name" value="Band 7 domain"/>
    <property type="match status" value="1"/>
</dbReference>
<accession>A0A381VFD2</accession>
<organism evidence="9">
    <name type="scientific">marine metagenome</name>
    <dbReference type="NCBI Taxonomy" id="408172"/>
    <lineage>
        <taxon>unclassified sequences</taxon>
        <taxon>metagenomes</taxon>
        <taxon>ecological metagenomes</taxon>
    </lineage>
</organism>
<dbReference type="SMART" id="SM00244">
    <property type="entry name" value="PHB"/>
    <property type="match status" value="1"/>
</dbReference>
<dbReference type="Pfam" id="PF01145">
    <property type="entry name" value="Band_7"/>
    <property type="match status" value="1"/>
</dbReference>
<dbReference type="PANTHER" id="PTHR43327:SF2">
    <property type="entry name" value="MODULATOR OF FTSH PROTEASE HFLK"/>
    <property type="match status" value="1"/>
</dbReference>
<keyword evidence="3 7" id="KW-0812">Transmembrane</keyword>
<evidence type="ECO:0000256" key="4">
    <source>
        <dbReference type="ARBA" id="ARBA00022989"/>
    </source>
</evidence>
<evidence type="ECO:0000256" key="7">
    <source>
        <dbReference type="SAM" id="Phobius"/>
    </source>
</evidence>
<dbReference type="NCBIfam" id="TIGR01933">
    <property type="entry name" value="hflK"/>
    <property type="match status" value="1"/>
</dbReference>
<dbReference type="InterPro" id="IPR001107">
    <property type="entry name" value="Band_7"/>
</dbReference>
<keyword evidence="5 7" id="KW-0472">Membrane</keyword>
<sequence length="375" mass="40577">MAPRTDDTQVADNKMYRPPQQEEAQITLDEIIERIRTSMPKIPGLGGSGSFGLILAVLIVVAVIWSATGFYTVGPDQEAVLRTFGKYTGTTTGGLHWHYPGPVGKTDVVAVTTTRRMELGFRSGADGFTVAQSVTNESLMITGDENIVDVQAVVQYRIADLKNFLFEVDDPGDADRGVSPGNPEGRTLRDMAETALRQVVGSRNIDDVLTTEKEQVQTEVLLKMRELSANYNTGIDVLQVLLQNVNPPLEVQSAFEDVVRAREDKDRLINLAEAYQAAEIPKATGNAAKITEAAEGFKQGRIARAQGEADGFEAILKGYSQSPDITRKRLYLEAMEEVLPGIKKFILSDSSVLPFLPLDGAGSGNGTSTGVGGQQ</sequence>
<dbReference type="EMBL" id="UINC01008684">
    <property type="protein sequence ID" value="SVA39050.1"/>
    <property type="molecule type" value="Genomic_DNA"/>
</dbReference>
<evidence type="ECO:0000256" key="6">
    <source>
        <dbReference type="SAM" id="MobiDB-lite"/>
    </source>
</evidence>
<dbReference type="AlphaFoldDB" id="A0A381VFD2"/>
<keyword evidence="4 7" id="KW-1133">Transmembrane helix</keyword>
<dbReference type="CDD" id="cd03404">
    <property type="entry name" value="SPFH_HflK"/>
    <property type="match status" value="1"/>
</dbReference>
<feature type="transmembrane region" description="Helical" evidence="7">
    <location>
        <begin position="44"/>
        <end position="65"/>
    </location>
</feature>
<feature type="domain" description="Band 7" evidence="8">
    <location>
        <begin position="68"/>
        <end position="259"/>
    </location>
</feature>
<evidence type="ECO:0000256" key="2">
    <source>
        <dbReference type="ARBA" id="ARBA00006971"/>
    </source>
</evidence>
<comment type="similarity">
    <text evidence="2">Belongs to the band 7/mec-2 family. HflK subfamily.</text>
</comment>
<dbReference type="InterPro" id="IPR036013">
    <property type="entry name" value="Band_7/SPFH_dom_sf"/>
</dbReference>
<feature type="region of interest" description="Disordered" evidence="6">
    <location>
        <begin position="1"/>
        <end position="22"/>
    </location>
</feature>
<evidence type="ECO:0000256" key="3">
    <source>
        <dbReference type="ARBA" id="ARBA00022692"/>
    </source>
</evidence>
<reference evidence="9" key="1">
    <citation type="submission" date="2018-05" db="EMBL/GenBank/DDBJ databases">
        <authorList>
            <person name="Lanie J.A."/>
            <person name="Ng W.-L."/>
            <person name="Kazmierczak K.M."/>
            <person name="Andrzejewski T.M."/>
            <person name="Davidsen T.M."/>
            <person name="Wayne K.J."/>
            <person name="Tettelin H."/>
            <person name="Glass J.I."/>
            <person name="Rusch D."/>
            <person name="Podicherti R."/>
            <person name="Tsui H.-C.T."/>
            <person name="Winkler M.E."/>
        </authorList>
    </citation>
    <scope>NUCLEOTIDE SEQUENCE</scope>
</reference>
<evidence type="ECO:0000256" key="1">
    <source>
        <dbReference type="ARBA" id="ARBA00004370"/>
    </source>
</evidence>
<protein>
    <recommendedName>
        <fullName evidence="8">Band 7 domain-containing protein</fullName>
    </recommendedName>
</protein>
<evidence type="ECO:0000256" key="5">
    <source>
        <dbReference type="ARBA" id="ARBA00023136"/>
    </source>
</evidence>
<comment type="subcellular location">
    <subcellularLocation>
        <location evidence="1">Membrane</location>
    </subcellularLocation>
</comment>
<dbReference type="InterPro" id="IPR010201">
    <property type="entry name" value="HflK"/>
</dbReference>
<dbReference type="SUPFAM" id="SSF117892">
    <property type="entry name" value="Band 7/SPFH domain"/>
    <property type="match status" value="1"/>
</dbReference>
<proteinExistence type="inferred from homology"/>
<name>A0A381VFD2_9ZZZZ</name>
<evidence type="ECO:0000259" key="8">
    <source>
        <dbReference type="SMART" id="SM00244"/>
    </source>
</evidence>